<evidence type="ECO:0000256" key="3">
    <source>
        <dbReference type="ARBA" id="ARBA00023002"/>
    </source>
</evidence>
<organism evidence="5 6">
    <name type="scientific">Clavelina lepadiformis</name>
    <name type="common">Light-bulb sea squirt</name>
    <name type="synonym">Ascidia lepadiformis</name>
    <dbReference type="NCBI Taxonomy" id="159417"/>
    <lineage>
        <taxon>Eukaryota</taxon>
        <taxon>Metazoa</taxon>
        <taxon>Chordata</taxon>
        <taxon>Tunicata</taxon>
        <taxon>Ascidiacea</taxon>
        <taxon>Aplousobranchia</taxon>
        <taxon>Clavelinidae</taxon>
        <taxon>Clavelina</taxon>
    </lineage>
</organism>
<gene>
    <name evidence="5" type="ORF">CVLEPA_LOCUS4301</name>
</gene>
<evidence type="ECO:0000256" key="4">
    <source>
        <dbReference type="ARBA" id="ARBA00023052"/>
    </source>
</evidence>
<comment type="cofactor">
    <cofactor evidence="1">
        <name>thiamine diphosphate</name>
        <dbReference type="ChEBI" id="CHEBI:58937"/>
    </cofactor>
</comment>
<dbReference type="EMBL" id="CAWYQH010000013">
    <property type="protein sequence ID" value="CAK8674616.1"/>
    <property type="molecule type" value="Genomic_DNA"/>
</dbReference>
<proteinExistence type="inferred from homology"/>
<dbReference type="Gene3D" id="1.10.287.1150">
    <property type="entry name" value="TPP helical domain"/>
    <property type="match status" value="1"/>
</dbReference>
<sequence>MSWNNCRGWINERKYFLPPSIVCRATSLSSFPNHGNLDDNQSQAIARLTEAYRNHGHKLADVNPLNHLDEPTVVELDPACYGLKLDEKLSQEQENLLVKDVVDGLKAIYCGAISLETSTVECSLEKEWLFSCFAETQARELPHDLKRQICKLMVESQNLDNFLGTKFPTLKRYGGEGAESMLPFFHQFLRSVCDSGVEQVFVGTAHRGRNNLLVGQLNFPLEVMFRKIKGLSEFPESALSIATGDVLSHLNISTDLDMEDGRKLHVNLLGNPSFLEAVNPVAAGKCRGRQQTLGEGPHRGNKAVCLLMHGDASFTGQGKMRM</sequence>
<dbReference type="SUPFAM" id="SSF52518">
    <property type="entry name" value="Thiamin diphosphate-binding fold (THDP-binding)"/>
    <property type="match status" value="1"/>
</dbReference>
<dbReference type="Gene3D" id="3.40.50.970">
    <property type="match status" value="1"/>
</dbReference>
<accession>A0ABP0F742</accession>
<name>A0ABP0F742_CLALP</name>
<keyword evidence="3" id="KW-0560">Oxidoreductase</keyword>
<evidence type="ECO:0000313" key="5">
    <source>
        <dbReference type="EMBL" id="CAK8674616.1"/>
    </source>
</evidence>
<reference evidence="5 6" key="1">
    <citation type="submission" date="2024-02" db="EMBL/GenBank/DDBJ databases">
        <authorList>
            <person name="Daric V."/>
            <person name="Darras S."/>
        </authorList>
    </citation>
    <scope>NUCLEOTIDE SEQUENCE [LARGE SCALE GENOMIC DNA]</scope>
</reference>
<dbReference type="PANTHER" id="PTHR23152:SF4">
    <property type="entry name" value="2-OXOADIPATE DEHYDROGENASE COMPLEX COMPONENT E1"/>
    <property type="match status" value="1"/>
</dbReference>
<evidence type="ECO:0000256" key="2">
    <source>
        <dbReference type="ARBA" id="ARBA00006936"/>
    </source>
</evidence>
<comment type="similarity">
    <text evidence="2">Belongs to the alpha-ketoglutarate dehydrogenase family.</text>
</comment>
<dbReference type="PANTHER" id="PTHR23152">
    <property type="entry name" value="2-OXOGLUTARATE DEHYDROGENASE"/>
    <property type="match status" value="1"/>
</dbReference>
<protein>
    <submittedName>
        <fullName evidence="5">Uncharacterized protein</fullName>
    </submittedName>
</protein>
<dbReference type="InterPro" id="IPR011603">
    <property type="entry name" value="2oxoglutarate_DH_E1"/>
</dbReference>
<keyword evidence="6" id="KW-1185">Reference proteome</keyword>
<dbReference type="InterPro" id="IPR029061">
    <property type="entry name" value="THDP-binding"/>
</dbReference>
<evidence type="ECO:0000256" key="1">
    <source>
        <dbReference type="ARBA" id="ARBA00001964"/>
    </source>
</evidence>
<dbReference type="Proteomes" id="UP001642483">
    <property type="component" value="Unassembled WGS sequence"/>
</dbReference>
<evidence type="ECO:0000313" key="6">
    <source>
        <dbReference type="Proteomes" id="UP001642483"/>
    </source>
</evidence>
<comment type="caution">
    <text evidence="5">The sequence shown here is derived from an EMBL/GenBank/DDBJ whole genome shotgun (WGS) entry which is preliminary data.</text>
</comment>
<keyword evidence="4" id="KW-0786">Thiamine pyrophosphate</keyword>